<dbReference type="Proteomes" id="UP000243799">
    <property type="component" value="Unassembled WGS sequence"/>
</dbReference>
<evidence type="ECO:0000313" key="3">
    <source>
        <dbReference type="Proteomes" id="UP000243799"/>
    </source>
</evidence>
<proteinExistence type="predicted"/>
<gene>
    <name evidence="2" type="ORF">SAMN05216266_112181</name>
</gene>
<name>A0A1I1B7Q5_9PSEU</name>
<protein>
    <recommendedName>
        <fullName evidence="1">DUF397 domain-containing protein</fullName>
    </recommendedName>
</protein>
<keyword evidence="3" id="KW-1185">Reference proteome</keyword>
<sequence>MWTVRDIGPEDLIWRRSSHSGGGNDCVEVAFHEGRAALRDSKDPRSGMLVTGRSGWLAMLAVVRATAVPGRG</sequence>
<dbReference type="AlphaFoldDB" id="A0A1I1B7Q5"/>
<dbReference type="EMBL" id="FOKG01000012">
    <property type="protein sequence ID" value="SFB46384.1"/>
    <property type="molecule type" value="Genomic_DNA"/>
</dbReference>
<organism evidence="2 3">
    <name type="scientific">Amycolatopsis marina</name>
    <dbReference type="NCBI Taxonomy" id="490629"/>
    <lineage>
        <taxon>Bacteria</taxon>
        <taxon>Bacillati</taxon>
        <taxon>Actinomycetota</taxon>
        <taxon>Actinomycetes</taxon>
        <taxon>Pseudonocardiales</taxon>
        <taxon>Pseudonocardiaceae</taxon>
        <taxon>Amycolatopsis</taxon>
    </lineage>
</organism>
<evidence type="ECO:0000259" key="1">
    <source>
        <dbReference type="Pfam" id="PF04149"/>
    </source>
</evidence>
<reference evidence="3" key="1">
    <citation type="submission" date="2016-10" db="EMBL/GenBank/DDBJ databases">
        <authorList>
            <person name="Varghese N."/>
            <person name="Submissions S."/>
        </authorList>
    </citation>
    <scope>NUCLEOTIDE SEQUENCE [LARGE SCALE GENOMIC DNA]</scope>
    <source>
        <strain evidence="3">CGMCC 4.3568</strain>
    </source>
</reference>
<dbReference type="Pfam" id="PF04149">
    <property type="entry name" value="DUF397"/>
    <property type="match status" value="1"/>
</dbReference>
<evidence type="ECO:0000313" key="2">
    <source>
        <dbReference type="EMBL" id="SFB46384.1"/>
    </source>
</evidence>
<feature type="domain" description="DUF397" evidence="1">
    <location>
        <begin position="14"/>
        <end position="64"/>
    </location>
</feature>
<dbReference type="InterPro" id="IPR007278">
    <property type="entry name" value="DUF397"/>
</dbReference>
<dbReference type="STRING" id="490629.SAMN05216266_112181"/>
<accession>A0A1I1B7Q5</accession>